<proteinExistence type="predicted"/>
<evidence type="ECO:0000313" key="2">
    <source>
        <dbReference type="Proteomes" id="UP000321907"/>
    </source>
</evidence>
<dbReference type="EMBL" id="VOXD01000020">
    <property type="protein sequence ID" value="TXF88744.1"/>
    <property type="molecule type" value="Genomic_DNA"/>
</dbReference>
<protein>
    <submittedName>
        <fullName evidence="1">Uncharacterized protein</fullName>
    </submittedName>
</protein>
<name>A0A5C7FDF2_9BACT</name>
<dbReference type="NCBIfam" id="TIGR01053">
    <property type="entry name" value="LSD1"/>
    <property type="match status" value="1"/>
</dbReference>
<reference evidence="1 2" key="1">
    <citation type="submission" date="2019-08" db="EMBL/GenBank/DDBJ databases">
        <title>Lewinella sp. strain SSH13 Genome sequencing and assembly.</title>
        <authorList>
            <person name="Kim I."/>
        </authorList>
    </citation>
    <scope>NUCLEOTIDE SEQUENCE [LARGE SCALE GENOMIC DNA]</scope>
    <source>
        <strain evidence="1 2">SSH13</strain>
    </source>
</reference>
<sequence>MGGADSARCSYCQCFR</sequence>
<evidence type="ECO:0000313" key="1">
    <source>
        <dbReference type="EMBL" id="TXF88744.1"/>
    </source>
</evidence>
<keyword evidence="2" id="KW-1185">Reference proteome</keyword>
<accession>A0A5C7FDF2</accession>
<comment type="caution">
    <text evidence="1">The sequence shown here is derived from an EMBL/GenBank/DDBJ whole genome shotgun (WGS) entry which is preliminary data.</text>
</comment>
<dbReference type="Proteomes" id="UP000321907">
    <property type="component" value="Unassembled WGS sequence"/>
</dbReference>
<gene>
    <name evidence="1" type="ORF">FUA23_13715</name>
</gene>
<dbReference type="AlphaFoldDB" id="A0A5C7FDF2"/>
<organism evidence="1 2">
    <name type="scientific">Neolewinella aurantiaca</name>
    <dbReference type="NCBI Taxonomy" id="2602767"/>
    <lineage>
        <taxon>Bacteria</taxon>
        <taxon>Pseudomonadati</taxon>
        <taxon>Bacteroidota</taxon>
        <taxon>Saprospiria</taxon>
        <taxon>Saprospirales</taxon>
        <taxon>Lewinellaceae</taxon>
        <taxon>Neolewinella</taxon>
    </lineage>
</organism>